<feature type="region of interest" description="Disordered" evidence="1">
    <location>
        <begin position="1"/>
        <end position="84"/>
    </location>
</feature>
<organism evidence="2 3">
    <name type="scientific">Carya illinoinensis</name>
    <name type="common">Pecan</name>
    <dbReference type="NCBI Taxonomy" id="32201"/>
    <lineage>
        <taxon>Eukaryota</taxon>
        <taxon>Viridiplantae</taxon>
        <taxon>Streptophyta</taxon>
        <taxon>Embryophyta</taxon>
        <taxon>Tracheophyta</taxon>
        <taxon>Spermatophyta</taxon>
        <taxon>Magnoliopsida</taxon>
        <taxon>eudicotyledons</taxon>
        <taxon>Gunneridae</taxon>
        <taxon>Pentapetalae</taxon>
        <taxon>rosids</taxon>
        <taxon>fabids</taxon>
        <taxon>Fagales</taxon>
        <taxon>Juglandaceae</taxon>
        <taxon>Carya</taxon>
    </lineage>
</organism>
<name>A0A8T1RP54_CARIL</name>
<dbReference type="EMBL" id="CM031809">
    <property type="protein sequence ID" value="KAG6668489.1"/>
    <property type="molecule type" value="Genomic_DNA"/>
</dbReference>
<reference evidence="2" key="1">
    <citation type="submission" date="2020-12" db="EMBL/GenBank/DDBJ databases">
        <title>WGS assembly of Carya illinoinensis cv. Pawnee.</title>
        <authorList>
            <person name="Platts A."/>
            <person name="Shu S."/>
            <person name="Wright S."/>
            <person name="Barry K."/>
            <person name="Edger P."/>
            <person name="Pires J.C."/>
            <person name="Schmutz J."/>
        </authorList>
    </citation>
    <scope>NUCLEOTIDE SEQUENCE</scope>
    <source>
        <tissue evidence="2">Leaf</tissue>
    </source>
</reference>
<evidence type="ECO:0000256" key="1">
    <source>
        <dbReference type="SAM" id="MobiDB-lite"/>
    </source>
</evidence>
<comment type="caution">
    <text evidence="2">The sequence shown here is derived from an EMBL/GenBank/DDBJ whole genome shotgun (WGS) entry which is preliminary data.</text>
</comment>
<sequence length="193" mass="21613">MNSLRRLPAAAPKPAAPPHPAAATDPAAAPDPAARTLSVVSQLQHRRSSSHRTRRNSLRRLPAAAPNGNATPSFRSTGEPPNTGMDPSTHHDAYFTNLLNNNDFLMGVTNEQEISPPQVEVIEAEPSGRKIQRGNNFNNEEDLLLVEGWLETSLDAVQEKDQKHTMLWKRIHKYFEENKKFDSLRNYTSLMNR</sequence>
<evidence type="ECO:0000313" key="3">
    <source>
        <dbReference type="Proteomes" id="UP000811609"/>
    </source>
</evidence>
<dbReference type="PANTHER" id="PTHR45125:SF3">
    <property type="entry name" value="NO-APICAL-MERISTEM-ASSOCIATED CARBOXY-TERMINAL DOMAIN PROTEIN"/>
    <property type="match status" value="1"/>
</dbReference>
<proteinExistence type="predicted"/>
<dbReference type="PANTHER" id="PTHR45125">
    <property type="entry name" value="F21J9.4-RELATED"/>
    <property type="match status" value="1"/>
</dbReference>
<feature type="compositionally biased region" description="Low complexity" evidence="1">
    <location>
        <begin position="21"/>
        <end position="43"/>
    </location>
</feature>
<accession>A0A8T1RP54</accession>
<dbReference type="Proteomes" id="UP000811609">
    <property type="component" value="Chromosome 1"/>
</dbReference>
<evidence type="ECO:0000313" key="2">
    <source>
        <dbReference type="EMBL" id="KAG6668489.1"/>
    </source>
</evidence>
<dbReference type="AlphaFoldDB" id="A0A8T1RP54"/>
<feature type="compositionally biased region" description="Basic residues" evidence="1">
    <location>
        <begin position="44"/>
        <end position="58"/>
    </location>
</feature>
<gene>
    <name evidence="2" type="ORF">CIPAW_01G174000</name>
</gene>
<protein>
    <submittedName>
        <fullName evidence="2">Uncharacterized protein</fullName>
    </submittedName>
</protein>
<keyword evidence="3" id="KW-1185">Reference proteome</keyword>
<feature type="compositionally biased region" description="Polar residues" evidence="1">
    <location>
        <begin position="68"/>
        <end position="80"/>
    </location>
</feature>